<feature type="domain" description="AsmA" evidence="2">
    <location>
        <begin position="7"/>
        <end position="174"/>
    </location>
</feature>
<keyword evidence="1" id="KW-0812">Transmembrane</keyword>
<name>A0A2S1LAY5_9FLAO</name>
<evidence type="ECO:0000256" key="1">
    <source>
        <dbReference type="SAM" id="Phobius"/>
    </source>
</evidence>
<sequence>MKKYLVKGLKITGITILTVLALMFILPKLFPEFVTNQIKVFANKNIDGELTFNESNLSFFDHFPSLTLTLNEFKLKGAAPYKKETLISAQEMAFGINIPRLIFSKKVKIDQIFVSNAFFNIKVNEQGQANYNVYKSDDKATADTESSDTSIKLEKIDIKNTKVVYDDLSTKILMEARGFNYVGKGDLEKSVFDLITEAKINSFDFTFGGEQYLKNKQVNANLITKVNTNSLAFEFKQNDLRINKLPVDFKGTFNFVKDGYAMNFVIKSVDSNLYDFFTALPPQFTQWLSKTKIEGKTDVLLTLKGDYIESQNKKPDLGFNMKIRKGMIAYDKVPVAASNLFLNFDTKLPSLDTQKLSVKIDSIYFNLGKEYLNGIVAIKGLEKPLIAARLRANMDLEKMNRAFGISTINLKGVLNADITANGVYDIAGKTLPKTKGFINLKNGMLKTPYYPNPIADINLDLKMDNPEGTTKDLSIQMKPASFIFEGKPVKVEGIFANLDDIHYDLKMNGELDLGKIYQVFSQKGLDVKGYIKANLALKGSQSDATNGNYSKLKNSGTLLLRNITTHSQYLPKAFVINEGIFTFKQDQLHFKNFTASYGKSDFVMNGNVSNAINFVLSDKAVLKGNFDIKSNNLYVDEFMYASPDPEPIEGHTTTTVASSGVIVVPPNFNLQLSARSKKVYWQELTLSDLVGNLKVNKGKLNLSNSGFNIIGSPVKMDVVYNNETLQRAFFDFKIKADDFDIKRAYDEIEMFRNMASAAKSAQGIVSLDYAVKGKLNQDMKPIYPSLSGGGILSVKDVKMKGFKMFNNVSKSTNFESIKNPDVTKVDINTTIKNNIITIDRFKFKFAGFRPRIEGTSSFDGQLNIKMRLGLPPLGIIGIPLTVTGTQENPKVKLGKKSEEIEEQEYIETPFK</sequence>
<dbReference type="AlphaFoldDB" id="A0A2S1LAY5"/>
<dbReference type="InterPro" id="IPR052894">
    <property type="entry name" value="AsmA-related"/>
</dbReference>
<evidence type="ECO:0000259" key="2">
    <source>
        <dbReference type="Pfam" id="PF05170"/>
    </source>
</evidence>
<keyword evidence="1" id="KW-1133">Transmembrane helix</keyword>
<dbReference type="InterPro" id="IPR007844">
    <property type="entry name" value="AsmA"/>
</dbReference>
<feature type="transmembrane region" description="Helical" evidence="1">
    <location>
        <begin position="12"/>
        <end position="30"/>
    </location>
</feature>
<dbReference type="EMBL" id="CP020918">
    <property type="protein sequence ID" value="AWG20923.1"/>
    <property type="molecule type" value="Genomic_DNA"/>
</dbReference>
<dbReference type="GO" id="GO:0005886">
    <property type="term" value="C:plasma membrane"/>
    <property type="evidence" value="ECO:0007669"/>
    <property type="project" value="TreeGrafter"/>
</dbReference>
<dbReference type="Pfam" id="PF05170">
    <property type="entry name" value="AsmA"/>
    <property type="match status" value="1"/>
</dbReference>
<keyword evidence="1" id="KW-0472">Membrane</keyword>
<reference evidence="3 4" key="1">
    <citation type="submission" date="2017-04" db="EMBL/GenBank/DDBJ databases">
        <title>Compelte genome sequence of WV33.</title>
        <authorList>
            <person name="Lee P.C."/>
        </authorList>
    </citation>
    <scope>NUCLEOTIDE SEQUENCE [LARGE SCALE GENOMIC DNA]</scope>
    <source>
        <strain evidence="3 4">WV33</strain>
    </source>
</reference>
<dbReference type="GO" id="GO:0090313">
    <property type="term" value="P:regulation of protein targeting to membrane"/>
    <property type="evidence" value="ECO:0007669"/>
    <property type="project" value="TreeGrafter"/>
</dbReference>
<protein>
    <recommendedName>
        <fullName evidence="2">AsmA domain-containing protein</fullName>
    </recommendedName>
</protein>
<proteinExistence type="predicted"/>
<dbReference type="RefSeq" id="WP_108739877.1">
    <property type="nucleotide sequence ID" value="NZ_CP020918.1"/>
</dbReference>
<organism evidence="3 4">
    <name type="scientific">Flavobacterium faecale</name>
    <dbReference type="NCBI Taxonomy" id="1355330"/>
    <lineage>
        <taxon>Bacteria</taxon>
        <taxon>Pseudomonadati</taxon>
        <taxon>Bacteroidota</taxon>
        <taxon>Flavobacteriia</taxon>
        <taxon>Flavobacteriales</taxon>
        <taxon>Flavobacteriaceae</taxon>
        <taxon>Flavobacterium</taxon>
    </lineage>
</organism>
<dbReference type="OrthoDB" id="596403at2"/>
<evidence type="ECO:0000313" key="3">
    <source>
        <dbReference type="EMBL" id="AWG20923.1"/>
    </source>
</evidence>
<accession>A0A2S1LAY5</accession>
<keyword evidence="4" id="KW-1185">Reference proteome</keyword>
<gene>
    <name evidence="3" type="ORF">FFWV33_04885</name>
</gene>
<dbReference type="Proteomes" id="UP000244527">
    <property type="component" value="Chromosome"/>
</dbReference>
<dbReference type="KEGG" id="ffa:FFWV33_04885"/>
<evidence type="ECO:0000313" key="4">
    <source>
        <dbReference type="Proteomes" id="UP000244527"/>
    </source>
</evidence>
<dbReference type="PANTHER" id="PTHR30441:SF8">
    <property type="entry name" value="DUF748 DOMAIN-CONTAINING PROTEIN"/>
    <property type="match status" value="1"/>
</dbReference>
<dbReference type="PANTHER" id="PTHR30441">
    <property type="entry name" value="DUF748 DOMAIN-CONTAINING PROTEIN"/>
    <property type="match status" value="1"/>
</dbReference>